<dbReference type="AlphaFoldDB" id="A0A6L2LIW8"/>
<accession>A0A6L2LIW8</accession>
<dbReference type="EMBL" id="BKCJ010004529">
    <property type="protein sequence ID" value="GEU61578.1"/>
    <property type="molecule type" value="Genomic_DNA"/>
</dbReference>
<feature type="compositionally biased region" description="Acidic residues" evidence="1">
    <location>
        <begin position="93"/>
        <end position="113"/>
    </location>
</feature>
<gene>
    <name evidence="2" type="ORF">Tci_033556</name>
</gene>
<organism evidence="2">
    <name type="scientific">Tanacetum cinerariifolium</name>
    <name type="common">Dalmatian daisy</name>
    <name type="synonym">Chrysanthemum cinerariifolium</name>
    <dbReference type="NCBI Taxonomy" id="118510"/>
    <lineage>
        <taxon>Eukaryota</taxon>
        <taxon>Viridiplantae</taxon>
        <taxon>Streptophyta</taxon>
        <taxon>Embryophyta</taxon>
        <taxon>Tracheophyta</taxon>
        <taxon>Spermatophyta</taxon>
        <taxon>Magnoliopsida</taxon>
        <taxon>eudicotyledons</taxon>
        <taxon>Gunneridae</taxon>
        <taxon>Pentapetalae</taxon>
        <taxon>asterids</taxon>
        <taxon>campanulids</taxon>
        <taxon>Asterales</taxon>
        <taxon>Asteraceae</taxon>
        <taxon>Asteroideae</taxon>
        <taxon>Anthemideae</taxon>
        <taxon>Anthemidinae</taxon>
        <taxon>Tanacetum</taxon>
    </lineage>
</organism>
<feature type="region of interest" description="Disordered" evidence="1">
    <location>
        <begin position="83"/>
        <end position="113"/>
    </location>
</feature>
<sequence length="653" mass="75132">MTNGDYKFGIEVPDAMISDATKKKEGYMYYMAKKVETNAPNKLKKYDVPRKTRSLTIVEETVVCELAHSINTYAEWGQKLKVQSSDKTKESANETDDADEFDMDLSDDNPNGDDDAARYGVFMHNKSTTTLNSTYLSMTITSSYLDFIQTLLDETPAKELTDFMSHLVYTDAQTTSVVHNPEGNPKEIFPNENAHHLSSQLATKTSNLTIYPKPSSLQAKAKKLMQNTKQNMRKINFKKAVPQKFRECDQKLEALTNFNVSKAFEKVVQQALDAQDAGPSFHKRCHNNQDSPNNHEDENKKKRRKDVGEPSSRSSRRNKSPMIHAQVDTPAMQPLDQEDEYVRKHPYPEWFPKKPGQLKAAVLTEAKWNSDEYEVSKPRTFEGHMNNTKPHPSFYNNDFYYLMNLSTEEKYATSITKHYTARYHIQGIDQKIPFTTSETHTGVVYLNQHNVKSFMKLSEVKKFCDGTLMKIRENLVNMVKRNKLGTAKIVAPLPLLEELSRAAESDVTNDQLIVLFEIEVAEDAEKVRDFRKLSTELREVVRRRYGYVAELRVLRSCDDALGTIEMLSHMQLDDMEKAARLLLMANESRLKWMRRPLDSLPSRLVSEKTSDFVKVIGDRYREKVLKLQILAREMDLNARDMDFAIQKLKDVSF</sequence>
<evidence type="ECO:0000313" key="2">
    <source>
        <dbReference type="EMBL" id="GEU61578.1"/>
    </source>
</evidence>
<reference evidence="2" key="1">
    <citation type="journal article" date="2019" name="Sci. Rep.">
        <title>Draft genome of Tanacetum cinerariifolium, the natural source of mosquito coil.</title>
        <authorList>
            <person name="Yamashiro T."/>
            <person name="Shiraishi A."/>
            <person name="Satake H."/>
            <person name="Nakayama K."/>
        </authorList>
    </citation>
    <scope>NUCLEOTIDE SEQUENCE</scope>
</reference>
<feature type="region of interest" description="Disordered" evidence="1">
    <location>
        <begin position="277"/>
        <end position="336"/>
    </location>
</feature>
<evidence type="ECO:0000256" key="1">
    <source>
        <dbReference type="SAM" id="MobiDB-lite"/>
    </source>
</evidence>
<proteinExistence type="predicted"/>
<protein>
    <submittedName>
        <fullName evidence="2">Uncharacterized protein</fullName>
    </submittedName>
</protein>
<name>A0A6L2LIW8_TANCI</name>
<comment type="caution">
    <text evidence="2">The sequence shown here is derived from an EMBL/GenBank/DDBJ whole genome shotgun (WGS) entry which is preliminary data.</text>
</comment>